<organism evidence="2 3">
    <name type="scientific">Ditylenchus dipsaci</name>
    <dbReference type="NCBI Taxonomy" id="166011"/>
    <lineage>
        <taxon>Eukaryota</taxon>
        <taxon>Metazoa</taxon>
        <taxon>Ecdysozoa</taxon>
        <taxon>Nematoda</taxon>
        <taxon>Chromadorea</taxon>
        <taxon>Rhabditida</taxon>
        <taxon>Tylenchina</taxon>
        <taxon>Tylenchomorpha</taxon>
        <taxon>Sphaerularioidea</taxon>
        <taxon>Anguinidae</taxon>
        <taxon>Anguininae</taxon>
        <taxon>Ditylenchus</taxon>
    </lineage>
</organism>
<proteinExistence type="predicted"/>
<keyword evidence="2" id="KW-1185">Reference proteome</keyword>
<dbReference type="WBParaSite" id="jg10840">
    <property type="protein sequence ID" value="jg10840"/>
    <property type="gene ID" value="jg10840"/>
</dbReference>
<dbReference type="Proteomes" id="UP000887574">
    <property type="component" value="Unplaced"/>
</dbReference>
<reference evidence="3" key="1">
    <citation type="submission" date="2022-11" db="UniProtKB">
        <authorList>
            <consortium name="WormBaseParasite"/>
        </authorList>
    </citation>
    <scope>IDENTIFICATION</scope>
</reference>
<evidence type="ECO:0000256" key="1">
    <source>
        <dbReference type="SAM" id="MobiDB-lite"/>
    </source>
</evidence>
<sequence>MRSTLLWVEDHSHTKTFEASTDLKDDLLLVALQEEEVQSSSSASRGPCQQPVIRVSSSVLNRHPHSVVVKASRQKTKHPDVLKPGNEQETGVQNLSCGEDDTTSSANKQLVISAADYVAYEISYDYCYLTAVFLSESMDKLDMNFQFMDNHCLAYNIKDKTIGIADSKTLINSTK</sequence>
<evidence type="ECO:0000313" key="3">
    <source>
        <dbReference type="WBParaSite" id="jg10840"/>
    </source>
</evidence>
<evidence type="ECO:0000313" key="2">
    <source>
        <dbReference type="Proteomes" id="UP000887574"/>
    </source>
</evidence>
<name>A0A915CNG3_9BILA</name>
<feature type="compositionally biased region" description="Polar residues" evidence="1">
    <location>
        <begin position="87"/>
        <end position="96"/>
    </location>
</feature>
<dbReference type="AlphaFoldDB" id="A0A915CNG3"/>
<feature type="region of interest" description="Disordered" evidence="1">
    <location>
        <begin position="68"/>
        <end position="103"/>
    </location>
</feature>
<accession>A0A915CNG3</accession>
<protein>
    <submittedName>
        <fullName evidence="3">Uncharacterized protein</fullName>
    </submittedName>
</protein>